<evidence type="ECO:0000256" key="9">
    <source>
        <dbReference type="SAM" id="MobiDB-lite"/>
    </source>
</evidence>
<evidence type="ECO:0000256" key="2">
    <source>
        <dbReference type="ARBA" id="ARBA00001936"/>
    </source>
</evidence>
<evidence type="ECO:0000313" key="11">
    <source>
        <dbReference type="EMBL" id="CAQ02005.1"/>
    </source>
</evidence>
<feature type="region of interest" description="Disordered" evidence="9">
    <location>
        <begin position="1"/>
        <end position="84"/>
    </location>
</feature>
<keyword evidence="11" id="KW-0645">Protease</keyword>
<evidence type="ECO:0000313" key="12">
    <source>
        <dbReference type="Proteomes" id="UP000001318"/>
    </source>
</evidence>
<evidence type="ECO:0000256" key="4">
    <source>
        <dbReference type="ARBA" id="ARBA00012574"/>
    </source>
</evidence>
<dbReference type="HOGENOM" id="CLU_017266_1_0_11"/>
<dbReference type="AlphaFoldDB" id="B0RE43"/>
<reference evidence="11 12" key="1">
    <citation type="journal article" date="2008" name="J. Bacteriol.">
        <title>Genome of the actinomycete plant pathogen Clavibacter michiganensis subsp. sepedonicus suggests recent niche adaptation.</title>
        <authorList>
            <person name="Bentley S.D."/>
            <person name="Corton C."/>
            <person name="Brown S.E."/>
            <person name="Barron A."/>
            <person name="Clark L."/>
            <person name="Doggett J."/>
            <person name="Harris B."/>
            <person name="Ormond D."/>
            <person name="Quail M.A."/>
            <person name="May G."/>
            <person name="Francis D."/>
            <person name="Knudson D."/>
            <person name="Parkhill J."/>
            <person name="Ishimaru C.A."/>
        </authorList>
    </citation>
    <scope>NUCLEOTIDE SEQUENCE [LARGE SCALE GENOMIC DNA]</scope>
    <source>
        <strain evidence="12">ATCC 33113 / DSM 20744 / JCM 9667 / LMG 2889 / ICMP 2535 / C-1</strain>
    </source>
</reference>
<dbReference type="Gene3D" id="3.90.230.10">
    <property type="entry name" value="Creatinase/methionine aminopeptidase superfamily"/>
    <property type="match status" value="1"/>
</dbReference>
<evidence type="ECO:0000256" key="6">
    <source>
        <dbReference type="ARBA" id="ARBA00022801"/>
    </source>
</evidence>
<evidence type="ECO:0000259" key="10">
    <source>
        <dbReference type="SMART" id="SM01011"/>
    </source>
</evidence>
<feature type="compositionally biased region" description="Basic and acidic residues" evidence="9">
    <location>
        <begin position="20"/>
        <end position="29"/>
    </location>
</feature>
<dbReference type="GO" id="GO:0070006">
    <property type="term" value="F:metalloaminopeptidase activity"/>
    <property type="evidence" value="ECO:0007669"/>
    <property type="project" value="InterPro"/>
</dbReference>
<comment type="catalytic activity">
    <reaction evidence="1">
        <text>Release of any N-terminal amino acid, including proline, that is linked to proline, even from a dipeptide or tripeptide.</text>
        <dbReference type="EC" id="3.4.11.9"/>
    </reaction>
</comment>
<dbReference type="eggNOG" id="COG0006">
    <property type="taxonomic scope" value="Bacteria"/>
</dbReference>
<dbReference type="InterPro" id="IPR000994">
    <property type="entry name" value="Pept_M24"/>
</dbReference>
<protein>
    <recommendedName>
        <fullName evidence="4">Xaa-Pro aminopeptidase</fullName>
        <ecNumber evidence="4">3.4.11.9</ecNumber>
    </recommendedName>
</protein>
<keyword evidence="7" id="KW-0464">Manganese</keyword>
<organism evidence="11 12">
    <name type="scientific">Clavibacter sepedonicus</name>
    <name type="common">Clavibacter michiganensis subsp. sepedonicus</name>
    <dbReference type="NCBI Taxonomy" id="31964"/>
    <lineage>
        <taxon>Bacteria</taxon>
        <taxon>Bacillati</taxon>
        <taxon>Actinomycetota</taxon>
        <taxon>Actinomycetes</taxon>
        <taxon>Micrococcales</taxon>
        <taxon>Microbacteriaceae</taxon>
        <taxon>Clavibacter</taxon>
    </lineage>
</organism>
<dbReference type="InterPro" id="IPR036005">
    <property type="entry name" value="Creatinase/aminopeptidase-like"/>
</dbReference>
<comment type="similarity">
    <text evidence="3 8">Belongs to the peptidase M24B family.</text>
</comment>
<evidence type="ECO:0000256" key="7">
    <source>
        <dbReference type="ARBA" id="ARBA00023211"/>
    </source>
</evidence>
<dbReference type="EC" id="3.4.11.9" evidence="4"/>
<keyword evidence="12" id="KW-1185">Reference proteome</keyword>
<dbReference type="InterPro" id="IPR007865">
    <property type="entry name" value="Aminopep_P_N"/>
</dbReference>
<evidence type="ECO:0000256" key="1">
    <source>
        <dbReference type="ARBA" id="ARBA00001424"/>
    </source>
</evidence>
<dbReference type="Pfam" id="PF00557">
    <property type="entry name" value="Peptidase_M24"/>
    <property type="match status" value="1"/>
</dbReference>
<dbReference type="KEGG" id="cms:CMS1903"/>
<dbReference type="Gene3D" id="3.40.350.10">
    <property type="entry name" value="Creatinase/prolidase N-terminal domain"/>
    <property type="match status" value="1"/>
</dbReference>
<dbReference type="GO" id="GO:0005829">
    <property type="term" value="C:cytosol"/>
    <property type="evidence" value="ECO:0007669"/>
    <property type="project" value="TreeGrafter"/>
</dbReference>
<name>B0RE43_CLASE</name>
<dbReference type="SUPFAM" id="SSF55920">
    <property type="entry name" value="Creatinase/aminopeptidase"/>
    <property type="match status" value="1"/>
</dbReference>
<gene>
    <name evidence="11" type="ordered locus">CMS1903</name>
</gene>
<dbReference type="InterPro" id="IPR029149">
    <property type="entry name" value="Creatin/AminoP/Spt16_N"/>
</dbReference>
<sequence>MLGRPRSADPARPTRVRAARRWDDRRMAENTDTASEIAPAEIAADPAAPLATTETAAPVVSAPGSGDAPVPRATSNRSTTPASTAFSDFVSTNWAEREEVDPPAREQAPFAADRRRRLSALHVGTRLVIPAGRLKQRSNDTDYPFRAHSAFAHLTGWGADSEPGAVLVLEPVAEGSAADGSAHDATLYFRERAGRDSDEFYANAEIGEFWIGPRPSLRQVAADLGIATAPLADVDAAIAAAGPVRVIREADPALAARVDEARAGASSGSDGDASDPADGDALLARDTSELRLIKDEYEIRQMREAVDTTGRGFSDVIADMPAVLAHARGERVVEGVFNARARADGNAVGYDTIAASGPHACILHWTRNDGRVVPGDLILIDAGVELDSLYTADITRTLPVSGTFTDVQREVYEAVREAADAALAIVRPGIRFREVHAAAMEVIARKAADWGMLPVTAEEALEADNQHHRRYMVHGTSHHLGLDVHDCAQARRDMYIDGIVEAGMVFTIEPGLYFQPDDLTVPERFRGIGVRIEDDILVTRDGAENLSAGIPRTADEVEAWMAGRA</sequence>
<dbReference type="GO" id="GO:0030145">
    <property type="term" value="F:manganese ion binding"/>
    <property type="evidence" value="ECO:0007669"/>
    <property type="project" value="InterPro"/>
</dbReference>
<evidence type="ECO:0000256" key="3">
    <source>
        <dbReference type="ARBA" id="ARBA00008766"/>
    </source>
</evidence>
<dbReference type="InterPro" id="IPR052433">
    <property type="entry name" value="X-Pro_dipept-like"/>
</dbReference>
<keyword evidence="5 8" id="KW-0479">Metal-binding</keyword>
<dbReference type="PANTHER" id="PTHR43226">
    <property type="entry name" value="XAA-PRO AMINOPEPTIDASE 3"/>
    <property type="match status" value="1"/>
</dbReference>
<dbReference type="PANTHER" id="PTHR43226:SF4">
    <property type="entry name" value="XAA-PRO AMINOPEPTIDASE 3"/>
    <property type="match status" value="1"/>
</dbReference>
<feature type="domain" description="Aminopeptidase P N-terminal" evidence="10">
    <location>
        <begin position="105"/>
        <end position="255"/>
    </location>
</feature>
<dbReference type="GO" id="GO:0006508">
    <property type="term" value="P:proteolysis"/>
    <property type="evidence" value="ECO:0007669"/>
    <property type="project" value="TreeGrafter"/>
</dbReference>
<feature type="compositionally biased region" description="Low complexity" evidence="9">
    <location>
        <begin position="33"/>
        <end position="58"/>
    </location>
</feature>
<feature type="region of interest" description="Disordered" evidence="9">
    <location>
        <begin position="259"/>
        <end position="280"/>
    </location>
</feature>
<dbReference type="SMART" id="SM01011">
    <property type="entry name" value="AMP_N"/>
    <property type="match status" value="1"/>
</dbReference>
<keyword evidence="6" id="KW-0378">Hydrolase</keyword>
<comment type="cofactor">
    <cofactor evidence="2">
        <name>Mn(2+)</name>
        <dbReference type="ChEBI" id="CHEBI:29035"/>
    </cofactor>
</comment>
<feature type="compositionally biased region" description="Polar residues" evidence="9">
    <location>
        <begin position="73"/>
        <end position="84"/>
    </location>
</feature>
<proteinExistence type="inferred from homology"/>
<dbReference type="EMBL" id="AM849034">
    <property type="protein sequence ID" value="CAQ02005.1"/>
    <property type="molecule type" value="Genomic_DNA"/>
</dbReference>
<dbReference type="PROSITE" id="PS00491">
    <property type="entry name" value="PROLINE_PEPTIDASE"/>
    <property type="match status" value="1"/>
</dbReference>
<dbReference type="SUPFAM" id="SSF53092">
    <property type="entry name" value="Creatinase/prolidase N-terminal domain"/>
    <property type="match status" value="1"/>
</dbReference>
<dbReference type="CDD" id="cd01087">
    <property type="entry name" value="Prolidase"/>
    <property type="match status" value="1"/>
</dbReference>
<evidence type="ECO:0000256" key="8">
    <source>
        <dbReference type="RuleBase" id="RU000590"/>
    </source>
</evidence>
<accession>B0RE43</accession>
<dbReference type="MEROPS" id="M24.033"/>
<dbReference type="Proteomes" id="UP000001318">
    <property type="component" value="Chromosome"/>
</dbReference>
<dbReference type="STRING" id="31964.CMS1903"/>
<evidence type="ECO:0000256" key="5">
    <source>
        <dbReference type="ARBA" id="ARBA00022723"/>
    </source>
</evidence>
<dbReference type="InterPro" id="IPR001131">
    <property type="entry name" value="Peptidase_M24B_aminopep-P_CS"/>
</dbReference>
<dbReference type="Pfam" id="PF05195">
    <property type="entry name" value="AMP_N"/>
    <property type="match status" value="1"/>
</dbReference>
<keyword evidence="11" id="KW-0031">Aminopeptidase</keyword>